<feature type="region of interest" description="Disordered" evidence="1">
    <location>
        <begin position="1"/>
        <end position="112"/>
    </location>
</feature>
<dbReference type="Proteomes" id="UP000076761">
    <property type="component" value="Unassembled WGS sequence"/>
</dbReference>
<accession>A0A165Q425</accession>
<proteinExistence type="predicted"/>
<name>A0A165Q425_9AGAM</name>
<protein>
    <submittedName>
        <fullName evidence="2">Uncharacterized protein</fullName>
    </submittedName>
</protein>
<organism evidence="2 3">
    <name type="scientific">Neolentinus lepideus HHB14362 ss-1</name>
    <dbReference type="NCBI Taxonomy" id="1314782"/>
    <lineage>
        <taxon>Eukaryota</taxon>
        <taxon>Fungi</taxon>
        <taxon>Dikarya</taxon>
        <taxon>Basidiomycota</taxon>
        <taxon>Agaricomycotina</taxon>
        <taxon>Agaricomycetes</taxon>
        <taxon>Gloeophyllales</taxon>
        <taxon>Gloeophyllaceae</taxon>
        <taxon>Neolentinus</taxon>
    </lineage>
</organism>
<dbReference type="EMBL" id="KV425601">
    <property type="protein sequence ID" value="KZT21889.1"/>
    <property type="molecule type" value="Genomic_DNA"/>
</dbReference>
<dbReference type="AlphaFoldDB" id="A0A165Q425"/>
<evidence type="ECO:0000313" key="2">
    <source>
        <dbReference type="EMBL" id="KZT21889.1"/>
    </source>
</evidence>
<keyword evidence="3" id="KW-1185">Reference proteome</keyword>
<sequence>MDGEEPSFRPQEPPQYRGSSVKRPFAQLNIDDEWPSASGSSGRGSRGLVGGSDGEDSDRHKRARSESESSGDESLASFSATSSSSSQAGSSSSSSSESHESPSAGLPSSYDSVVDTVFVRDDGRNELHILDEHPDLGMRPIEDALAVSRPLIQERRIDASDQINRHEGTEPT</sequence>
<evidence type="ECO:0000313" key="3">
    <source>
        <dbReference type="Proteomes" id="UP000076761"/>
    </source>
</evidence>
<dbReference type="InParanoid" id="A0A165Q425"/>
<gene>
    <name evidence="2" type="ORF">NEOLEDRAFT_712492</name>
</gene>
<evidence type="ECO:0000256" key="1">
    <source>
        <dbReference type="SAM" id="MobiDB-lite"/>
    </source>
</evidence>
<feature type="compositionally biased region" description="Low complexity" evidence="1">
    <location>
        <begin position="73"/>
        <end position="104"/>
    </location>
</feature>
<reference evidence="2 3" key="1">
    <citation type="journal article" date="2016" name="Mol. Biol. Evol.">
        <title>Comparative Genomics of Early-Diverging Mushroom-Forming Fungi Provides Insights into the Origins of Lignocellulose Decay Capabilities.</title>
        <authorList>
            <person name="Nagy L.G."/>
            <person name="Riley R."/>
            <person name="Tritt A."/>
            <person name="Adam C."/>
            <person name="Daum C."/>
            <person name="Floudas D."/>
            <person name="Sun H."/>
            <person name="Yadav J.S."/>
            <person name="Pangilinan J."/>
            <person name="Larsson K.H."/>
            <person name="Matsuura K."/>
            <person name="Barry K."/>
            <person name="Labutti K."/>
            <person name="Kuo R."/>
            <person name="Ohm R.A."/>
            <person name="Bhattacharya S.S."/>
            <person name="Shirouzu T."/>
            <person name="Yoshinaga Y."/>
            <person name="Martin F.M."/>
            <person name="Grigoriev I.V."/>
            <person name="Hibbett D.S."/>
        </authorList>
    </citation>
    <scope>NUCLEOTIDE SEQUENCE [LARGE SCALE GENOMIC DNA]</scope>
    <source>
        <strain evidence="2 3">HHB14362 ss-1</strain>
    </source>
</reference>
<feature type="compositionally biased region" description="Gly residues" evidence="1">
    <location>
        <begin position="41"/>
        <end position="52"/>
    </location>
</feature>